<accession>D7KJU3</accession>
<keyword evidence="1" id="KW-0812">Transmembrane</keyword>
<reference evidence="3" key="1">
    <citation type="journal article" date="2011" name="Nat. Genet.">
        <title>The Arabidopsis lyrata genome sequence and the basis of rapid genome size change.</title>
        <authorList>
            <person name="Hu T.T."/>
            <person name="Pattyn P."/>
            <person name="Bakker E.G."/>
            <person name="Cao J."/>
            <person name="Cheng J.-F."/>
            <person name="Clark R.M."/>
            <person name="Fahlgren N."/>
            <person name="Fawcett J.A."/>
            <person name="Grimwood J."/>
            <person name="Gundlach H."/>
            <person name="Haberer G."/>
            <person name="Hollister J.D."/>
            <person name="Ossowski S."/>
            <person name="Ottilar R.P."/>
            <person name="Salamov A.A."/>
            <person name="Schneeberger K."/>
            <person name="Spannagl M."/>
            <person name="Wang X."/>
            <person name="Yang L."/>
            <person name="Nasrallah M.E."/>
            <person name="Bergelson J."/>
            <person name="Carrington J.C."/>
            <person name="Gaut B.S."/>
            <person name="Schmutz J."/>
            <person name="Mayer K.F.X."/>
            <person name="Van de Peer Y."/>
            <person name="Grigoriev I.V."/>
            <person name="Nordborg M."/>
            <person name="Weigel D."/>
            <person name="Guo Y.-L."/>
        </authorList>
    </citation>
    <scope>NUCLEOTIDE SEQUENCE [LARGE SCALE GENOMIC DNA]</scope>
    <source>
        <strain evidence="3">cv. MN47</strain>
    </source>
</reference>
<dbReference type="EMBL" id="GL348713">
    <property type="protein sequence ID" value="EFH68784.1"/>
    <property type="molecule type" value="Genomic_DNA"/>
</dbReference>
<keyword evidence="1" id="KW-0472">Membrane</keyword>
<feature type="transmembrane region" description="Helical" evidence="1">
    <location>
        <begin position="139"/>
        <end position="156"/>
    </location>
</feature>
<keyword evidence="3" id="KW-1185">Reference proteome</keyword>
<dbReference type="AlphaFoldDB" id="D7KJU3"/>
<evidence type="ECO:0000313" key="2">
    <source>
        <dbReference type="EMBL" id="EFH68784.1"/>
    </source>
</evidence>
<dbReference type="Gramene" id="scaffold_101019.1">
    <property type="protein sequence ID" value="scaffold_101019.1"/>
    <property type="gene ID" value="scaffold_101019.1"/>
</dbReference>
<sequence length="166" mass="19422">MTTNSGSLFEAEEISDGECVTTTKTQKVQQNVRGARILSKEEENKRDSYLFCCQNFYTLPEMIKYMKENHGIGETTVKNVFRELLKGRKAEAYLRESQKRMKIRTKEQQQLLSYLDDQKYTEDIFIHIRISKKCAFKSLLMPLFGLVVCLLLFDLLQESSYRSTMC</sequence>
<evidence type="ECO:0000313" key="3">
    <source>
        <dbReference type="Proteomes" id="UP000008694"/>
    </source>
</evidence>
<dbReference type="HOGENOM" id="CLU_1604975_0_0_1"/>
<keyword evidence="1" id="KW-1133">Transmembrane helix</keyword>
<proteinExistence type="predicted"/>
<name>D7KJU3_ARALL</name>
<dbReference type="Proteomes" id="UP000008694">
    <property type="component" value="Unassembled WGS sequence"/>
</dbReference>
<evidence type="ECO:0000256" key="1">
    <source>
        <dbReference type="SAM" id="Phobius"/>
    </source>
</evidence>
<protein>
    <submittedName>
        <fullName evidence="2">Uncharacterized protein</fullName>
    </submittedName>
</protein>
<gene>
    <name evidence="2" type="ORF">ARALYDRAFT_888225</name>
</gene>
<organism evidence="3">
    <name type="scientific">Arabidopsis lyrata subsp. lyrata</name>
    <name type="common">Lyre-leaved rock-cress</name>
    <dbReference type="NCBI Taxonomy" id="81972"/>
    <lineage>
        <taxon>Eukaryota</taxon>
        <taxon>Viridiplantae</taxon>
        <taxon>Streptophyta</taxon>
        <taxon>Embryophyta</taxon>
        <taxon>Tracheophyta</taxon>
        <taxon>Spermatophyta</taxon>
        <taxon>Magnoliopsida</taxon>
        <taxon>eudicotyledons</taxon>
        <taxon>Gunneridae</taxon>
        <taxon>Pentapetalae</taxon>
        <taxon>rosids</taxon>
        <taxon>malvids</taxon>
        <taxon>Brassicales</taxon>
        <taxon>Brassicaceae</taxon>
        <taxon>Camelineae</taxon>
        <taxon>Arabidopsis</taxon>
    </lineage>
</organism>